<organism evidence="2 3">
    <name type="scientific">Hevea brasiliensis</name>
    <name type="common">Para rubber tree</name>
    <name type="synonym">Siphonia brasiliensis</name>
    <dbReference type="NCBI Taxonomy" id="3981"/>
    <lineage>
        <taxon>Eukaryota</taxon>
        <taxon>Viridiplantae</taxon>
        <taxon>Streptophyta</taxon>
        <taxon>Embryophyta</taxon>
        <taxon>Tracheophyta</taxon>
        <taxon>Spermatophyta</taxon>
        <taxon>Magnoliopsida</taxon>
        <taxon>eudicotyledons</taxon>
        <taxon>Gunneridae</taxon>
        <taxon>Pentapetalae</taxon>
        <taxon>rosids</taxon>
        <taxon>fabids</taxon>
        <taxon>Malpighiales</taxon>
        <taxon>Euphorbiaceae</taxon>
        <taxon>Crotonoideae</taxon>
        <taxon>Micrandreae</taxon>
        <taxon>Hevea</taxon>
    </lineage>
</organism>
<comment type="caution">
    <text evidence="2">The sequence shown here is derived from an EMBL/GenBank/DDBJ whole genome shotgun (WGS) entry which is preliminary data.</text>
</comment>
<keyword evidence="3" id="KW-1185">Reference proteome</keyword>
<name>A0A6A6MCM0_HEVBR</name>
<accession>A0A6A6MCM0</accession>
<evidence type="ECO:0000313" key="3">
    <source>
        <dbReference type="Proteomes" id="UP000467840"/>
    </source>
</evidence>
<sequence length="249" mass="27404">MNFGKNLVSEFDEQSNIATSAGQLEAGLARNQMPQVLDEISFSKRISRRKVNKRMPQVIGVVTRQSKKSKRVGAKSNKQTSISSEKHSEIVRNGSTFERSLHDMLDGCHESALTGSGSVKKRNLPEEFATLVPIARRTRLSLVASQLKSAENVCSGTGEETNSTIEISALRRNKAGASVKAAKLLDAKGKSSELVSRKFGQRKNFKSKLTTMSNGISCPRLRSCRQKSVSLMNQTTWMLSPRHLPVLLS</sequence>
<feature type="region of interest" description="Disordered" evidence="1">
    <location>
        <begin position="63"/>
        <end position="91"/>
    </location>
</feature>
<proteinExistence type="predicted"/>
<evidence type="ECO:0000256" key="1">
    <source>
        <dbReference type="SAM" id="MobiDB-lite"/>
    </source>
</evidence>
<gene>
    <name evidence="2" type="ORF">GH714_019101</name>
</gene>
<dbReference type="AlphaFoldDB" id="A0A6A6MCM0"/>
<evidence type="ECO:0000313" key="2">
    <source>
        <dbReference type="EMBL" id="KAF2311014.1"/>
    </source>
</evidence>
<dbReference type="Proteomes" id="UP000467840">
    <property type="component" value="Chromosome 14"/>
</dbReference>
<protein>
    <submittedName>
        <fullName evidence="2">Uncharacterized protein</fullName>
    </submittedName>
</protein>
<reference evidence="2 3" key="1">
    <citation type="journal article" date="2020" name="Mol. Plant">
        <title>The Chromosome-Based Rubber Tree Genome Provides New Insights into Spurge Genome Evolution and Rubber Biosynthesis.</title>
        <authorList>
            <person name="Liu J."/>
            <person name="Shi C."/>
            <person name="Shi C.C."/>
            <person name="Li W."/>
            <person name="Zhang Q.J."/>
            <person name="Zhang Y."/>
            <person name="Li K."/>
            <person name="Lu H.F."/>
            <person name="Shi C."/>
            <person name="Zhu S.T."/>
            <person name="Xiao Z.Y."/>
            <person name="Nan H."/>
            <person name="Yue Y."/>
            <person name="Zhu X.G."/>
            <person name="Wu Y."/>
            <person name="Hong X.N."/>
            <person name="Fan G.Y."/>
            <person name="Tong Y."/>
            <person name="Zhang D."/>
            <person name="Mao C.L."/>
            <person name="Liu Y.L."/>
            <person name="Hao S.J."/>
            <person name="Liu W.Q."/>
            <person name="Lv M.Q."/>
            <person name="Zhang H.B."/>
            <person name="Liu Y."/>
            <person name="Hu-Tang G.R."/>
            <person name="Wang J.P."/>
            <person name="Wang J.H."/>
            <person name="Sun Y.H."/>
            <person name="Ni S.B."/>
            <person name="Chen W.B."/>
            <person name="Zhang X.C."/>
            <person name="Jiao Y.N."/>
            <person name="Eichler E.E."/>
            <person name="Li G.H."/>
            <person name="Liu X."/>
            <person name="Gao L.Z."/>
        </authorList>
    </citation>
    <scope>NUCLEOTIDE SEQUENCE [LARGE SCALE GENOMIC DNA]</scope>
    <source>
        <strain evidence="3">cv. GT1</strain>
        <tissue evidence="2">Leaf</tissue>
    </source>
</reference>
<dbReference type="EMBL" id="JAAGAX010000006">
    <property type="protein sequence ID" value="KAF2311014.1"/>
    <property type="molecule type" value="Genomic_DNA"/>
</dbReference>